<proteinExistence type="predicted"/>
<feature type="signal peptide" evidence="1">
    <location>
        <begin position="1"/>
        <end position="24"/>
    </location>
</feature>
<gene>
    <name evidence="2" type="ORF">B0T26DRAFT_751546</name>
</gene>
<sequence>MMLIDKQGLGALLGFLAFASPSLAGYNCGSSVVITGATPCTFCPAPTCTNLEVGTLPCSCQGVATPTFTQQAVPCQSWGPCNTLSCATVVATWTQPCPTTLATTISVPRGGCRTFFDTVTASPATGCPPAPACSTPYCLAATTETVDCACTHDVYSTRTVPCPTNCASVPCPLSTLDFVYTNC</sequence>
<keyword evidence="1" id="KW-0732">Signal</keyword>
<reference evidence="2" key="1">
    <citation type="submission" date="2023-06" db="EMBL/GenBank/DDBJ databases">
        <title>Genome-scale phylogeny and comparative genomics of the fungal order Sordariales.</title>
        <authorList>
            <consortium name="Lawrence Berkeley National Laboratory"/>
            <person name="Hensen N."/>
            <person name="Bonometti L."/>
            <person name="Westerberg I."/>
            <person name="Brannstrom I.O."/>
            <person name="Guillou S."/>
            <person name="Cros-Aarteil S."/>
            <person name="Calhoun S."/>
            <person name="Haridas S."/>
            <person name="Kuo A."/>
            <person name="Mondo S."/>
            <person name="Pangilinan J."/>
            <person name="Riley R."/>
            <person name="LaButti K."/>
            <person name="Andreopoulos B."/>
            <person name="Lipzen A."/>
            <person name="Chen C."/>
            <person name="Yanf M."/>
            <person name="Daum C."/>
            <person name="Ng V."/>
            <person name="Clum A."/>
            <person name="Steindorff A."/>
            <person name="Ohm R."/>
            <person name="Martin F."/>
            <person name="Silar P."/>
            <person name="Natvig D."/>
            <person name="Lalanne C."/>
            <person name="Gautier V."/>
            <person name="Ament-velasquez S.L."/>
            <person name="Kruys A."/>
            <person name="Hutchinson M.I."/>
            <person name="Powell A.J."/>
            <person name="Barry K."/>
            <person name="Miller A.N."/>
            <person name="Grigoriev I.V."/>
            <person name="Debuchy R."/>
            <person name="Gladieux P."/>
            <person name="Thoren M.H."/>
            <person name="Johannesson H."/>
        </authorList>
    </citation>
    <scope>NUCLEOTIDE SEQUENCE</scope>
    <source>
        <strain evidence="2">SMH2392-1A</strain>
    </source>
</reference>
<comment type="caution">
    <text evidence="2">The sequence shown here is derived from an EMBL/GenBank/DDBJ whole genome shotgun (WGS) entry which is preliminary data.</text>
</comment>
<accession>A0AA40AKG0</accession>
<dbReference type="EMBL" id="JAUIRO010000004">
    <property type="protein sequence ID" value="KAK0717497.1"/>
    <property type="molecule type" value="Genomic_DNA"/>
</dbReference>
<organism evidence="2 3">
    <name type="scientific">Lasiosphaeria miniovina</name>
    <dbReference type="NCBI Taxonomy" id="1954250"/>
    <lineage>
        <taxon>Eukaryota</taxon>
        <taxon>Fungi</taxon>
        <taxon>Dikarya</taxon>
        <taxon>Ascomycota</taxon>
        <taxon>Pezizomycotina</taxon>
        <taxon>Sordariomycetes</taxon>
        <taxon>Sordariomycetidae</taxon>
        <taxon>Sordariales</taxon>
        <taxon>Lasiosphaeriaceae</taxon>
        <taxon>Lasiosphaeria</taxon>
    </lineage>
</organism>
<keyword evidence="3" id="KW-1185">Reference proteome</keyword>
<dbReference type="GeneID" id="85328656"/>
<dbReference type="RefSeq" id="XP_060296290.1">
    <property type="nucleotide sequence ID" value="XM_060445386.1"/>
</dbReference>
<protein>
    <submittedName>
        <fullName evidence="2">Uncharacterized protein</fullName>
    </submittedName>
</protein>
<evidence type="ECO:0000256" key="1">
    <source>
        <dbReference type="SAM" id="SignalP"/>
    </source>
</evidence>
<dbReference type="AlphaFoldDB" id="A0AA40AKG0"/>
<name>A0AA40AKG0_9PEZI</name>
<dbReference type="Proteomes" id="UP001172101">
    <property type="component" value="Unassembled WGS sequence"/>
</dbReference>
<evidence type="ECO:0000313" key="2">
    <source>
        <dbReference type="EMBL" id="KAK0717497.1"/>
    </source>
</evidence>
<feature type="chain" id="PRO_5041263056" evidence="1">
    <location>
        <begin position="25"/>
        <end position="183"/>
    </location>
</feature>
<evidence type="ECO:0000313" key="3">
    <source>
        <dbReference type="Proteomes" id="UP001172101"/>
    </source>
</evidence>